<dbReference type="GO" id="GO:0008374">
    <property type="term" value="F:O-acyltransferase activity"/>
    <property type="evidence" value="ECO:0007669"/>
    <property type="project" value="InterPro"/>
</dbReference>
<comment type="caution">
    <text evidence="10">The sequence shown here is derived from an EMBL/GenBank/DDBJ whole genome shotgun (WGS) entry which is preliminary data.</text>
</comment>
<dbReference type="InterPro" id="IPR044851">
    <property type="entry name" value="Wax_synthase"/>
</dbReference>
<dbReference type="GO" id="GO:0016020">
    <property type="term" value="C:membrane"/>
    <property type="evidence" value="ECO:0007669"/>
    <property type="project" value="UniProtKB-SubCell"/>
</dbReference>
<evidence type="ECO:0000256" key="3">
    <source>
        <dbReference type="ARBA" id="ARBA00007282"/>
    </source>
</evidence>
<organism evidence="10 11">
    <name type="scientific">Hymenoscyphus fraxineus</name>
    <dbReference type="NCBI Taxonomy" id="746836"/>
    <lineage>
        <taxon>Eukaryota</taxon>
        <taxon>Fungi</taxon>
        <taxon>Dikarya</taxon>
        <taxon>Ascomycota</taxon>
        <taxon>Pezizomycotina</taxon>
        <taxon>Leotiomycetes</taxon>
        <taxon>Helotiales</taxon>
        <taxon>Helotiaceae</taxon>
        <taxon>Hymenoscyphus</taxon>
    </lineage>
</organism>
<evidence type="ECO:0000256" key="2">
    <source>
        <dbReference type="ARBA" id="ARBA00005179"/>
    </source>
</evidence>
<reference evidence="10" key="1">
    <citation type="submission" date="2021-07" db="EMBL/GenBank/DDBJ databases">
        <authorList>
            <person name="Durling M."/>
        </authorList>
    </citation>
    <scope>NUCLEOTIDE SEQUENCE</scope>
</reference>
<keyword evidence="5 8" id="KW-0812">Transmembrane</keyword>
<dbReference type="EMBL" id="CAJVRL010000068">
    <property type="protein sequence ID" value="CAG8956104.1"/>
    <property type="molecule type" value="Genomic_DNA"/>
</dbReference>
<dbReference type="Pfam" id="PF13813">
    <property type="entry name" value="MBOAT_2"/>
    <property type="match status" value="1"/>
</dbReference>
<dbReference type="AlphaFoldDB" id="A0A9N9PJQ9"/>
<feature type="domain" description="Wax synthase" evidence="9">
    <location>
        <begin position="201"/>
        <end position="288"/>
    </location>
</feature>
<dbReference type="Proteomes" id="UP000696280">
    <property type="component" value="Unassembled WGS sequence"/>
</dbReference>
<dbReference type="InterPro" id="IPR032805">
    <property type="entry name" value="Wax_synthase_dom"/>
</dbReference>
<comment type="pathway">
    <text evidence="2">Secondary metabolite biosynthesis.</text>
</comment>
<gene>
    <name evidence="10" type="ORF">HYFRA_00011889</name>
</gene>
<evidence type="ECO:0000256" key="4">
    <source>
        <dbReference type="ARBA" id="ARBA00022679"/>
    </source>
</evidence>
<dbReference type="GO" id="GO:0006629">
    <property type="term" value="P:lipid metabolic process"/>
    <property type="evidence" value="ECO:0007669"/>
    <property type="project" value="InterPro"/>
</dbReference>
<feature type="transmembrane region" description="Helical" evidence="8">
    <location>
        <begin position="283"/>
        <end position="302"/>
    </location>
</feature>
<keyword evidence="11" id="KW-1185">Reference proteome</keyword>
<dbReference type="PANTHER" id="PTHR31595">
    <property type="entry name" value="LONG-CHAIN-ALCOHOL O-FATTY-ACYLTRANSFERASE 3-RELATED"/>
    <property type="match status" value="1"/>
</dbReference>
<comment type="similarity">
    <text evidence="3">Belongs to the wax synthase family.</text>
</comment>
<evidence type="ECO:0000259" key="9">
    <source>
        <dbReference type="Pfam" id="PF13813"/>
    </source>
</evidence>
<keyword evidence="7 8" id="KW-0472">Membrane</keyword>
<protein>
    <recommendedName>
        <fullName evidence="9">Wax synthase domain-containing protein</fullName>
    </recommendedName>
</protein>
<evidence type="ECO:0000256" key="7">
    <source>
        <dbReference type="ARBA" id="ARBA00023136"/>
    </source>
</evidence>
<feature type="transmembrane region" description="Helical" evidence="8">
    <location>
        <begin position="249"/>
        <end position="271"/>
    </location>
</feature>
<name>A0A9N9PJQ9_9HELO</name>
<feature type="transmembrane region" description="Helical" evidence="8">
    <location>
        <begin position="32"/>
        <end position="51"/>
    </location>
</feature>
<proteinExistence type="inferred from homology"/>
<keyword evidence="4" id="KW-0808">Transferase</keyword>
<sequence length="347" mass="38506">MNVSEIQSGMISLSDLQVPPEINKIGEEVIKAIAFTLIPVELAYFSIYFHTKGVSRLFKILTFLSLVTCWISLVLAPISCGPARCLQHLAIAIGTMKLLDIWARQDSLPTYTAGSKPPDWKLALMLLTELRYESFTPNSIRVLRKQENFNEPLQLALHTLAFAFLQSLPQNHSTILAFEVLLAIYIIWTCMQMALRYKSSPALFGPLYLADSLTGFWSETWHNAFASPCTSLIYAPIRHGLPKLGFPIVLARSLGVIGAFGLMALFHVFAFSPILSNEALKRIAIFFLLNGVATVAEAMVWGRRKHWMKAGLAWGFETALASWTASGVDIPNGLGKIDWVGACRSRS</sequence>
<feature type="transmembrane region" description="Helical" evidence="8">
    <location>
        <begin position="57"/>
        <end position="78"/>
    </location>
</feature>
<comment type="subcellular location">
    <subcellularLocation>
        <location evidence="1">Membrane</location>
        <topology evidence="1">Multi-pass membrane protein</topology>
    </subcellularLocation>
</comment>
<evidence type="ECO:0000256" key="5">
    <source>
        <dbReference type="ARBA" id="ARBA00022692"/>
    </source>
</evidence>
<keyword evidence="6 8" id="KW-1133">Transmembrane helix</keyword>
<evidence type="ECO:0000256" key="6">
    <source>
        <dbReference type="ARBA" id="ARBA00022989"/>
    </source>
</evidence>
<dbReference type="OrthoDB" id="1077582at2759"/>
<evidence type="ECO:0000313" key="11">
    <source>
        <dbReference type="Proteomes" id="UP000696280"/>
    </source>
</evidence>
<accession>A0A9N9PJQ9</accession>
<evidence type="ECO:0000256" key="8">
    <source>
        <dbReference type="SAM" id="Phobius"/>
    </source>
</evidence>
<feature type="transmembrane region" description="Helical" evidence="8">
    <location>
        <begin position="175"/>
        <end position="195"/>
    </location>
</feature>
<dbReference type="PANTHER" id="PTHR31595:SF57">
    <property type="entry name" value="OS04G0481900 PROTEIN"/>
    <property type="match status" value="1"/>
</dbReference>
<evidence type="ECO:0000256" key="1">
    <source>
        <dbReference type="ARBA" id="ARBA00004141"/>
    </source>
</evidence>
<evidence type="ECO:0000313" key="10">
    <source>
        <dbReference type="EMBL" id="CAG8956104.1"/>
    </source>
</evidence>